<name>A0A1E5T1J6_9BACT</name>
<protein>
    <submittedName>
        <fullName evidence="1">Uncharacterized protein</fullName>
    </submittedName>
</protein>
<accession>A0A1E5T1J6</accession>
<gene>
    <name evidence="1" type="ORF">BFP71_17775</name>
</gene>
<dbReference type="STRING" id="1563681.BFP71_17775"/>
<dbReference type="AlphaFoldDB" id="A0A1E5T1J6"/>
<dbReference type="OrthoDB" id="980624at2"/>
<proteinExistence type="predicted"/>
<dbReference type="Pfam" id="PF21857">
    <property type="entry name" value="DUF6913"/>
    <property type="match status" value="1"/>
</dbReference>
<dbReference type="RefSeq" id="WP_069836756.1">
    <property type="nucleotide sequence ID" value="NZ_MDGQ01000005.1"/>
</dbReference>
<organism evidence="1 2">
    <name type="scientific">Roseivirga misakiensis</name>
    <dbReference type="NCBI Taxonomy" id="1563681"/>
    <lineage>
        <taxon>Bacteria</taxon>
        <taxon>Pseudomonadati</taxon>
        <taxon>Bacteroidota</taxon>
        <taxon>Cytophagia</taxon>
        <taxon>Cytophagales</taxon>
        <taxon>Roseivirgaceae</taxon>
        <taxon>Roseivirga</taxon>
    </lineage>
</organism>
<sequence length="172" mass="19494">MSIFSKKLLNLFNKTGKRDKKNLGPIIPFDQADKVGIIYTWKGPEKETEIENFIQSLIDENKSVDVLCYNPTKEPIQTKHPFVSLSDLSALGKLNSEAALQFGNTPLDFLFHLDYELDDILRSILIQTNAKCRVGHHSPDNSAYYELMIGIDKSNSLSNFTAQILKYIKAIK</sequence>
<dbReference type="Proteomes" id="UP000095552">
    <property type="component" value="Unassembled WGS sequence"/>
</dbReference>
<comment type="caution">
    <text evidence="1">The sequence shown here is derived from an EMBL/GenBank/DDBJ whole genome shotgun (WGS) entry which is preliminary data.</text>
</comment>
<evidence type="ECO:0000313" key="1">
    <source>
        <dbReference type="EMBL" id="OEK05252.1"/>
    </source>
</evidence>
<dbReference type="EMBL" id="MDGQ01000005">
    <property type="protein sequence ID" value="OEK05252.1"/>
    <property type="molecule type" value="Genomic_DNA"/>
</dbReference>
<reference evidence="1 2" key="1">
    <citation type="submission" date="2016-08" db="EMBL/GenBank/DDBJ databases">
        <title>Draft genome of Fabibacter sp. strain SK-8.</title>
        <authorList>
            <person name="Wong S.-K."/>
            <person name="Hamasaki K."/>
            <person name="Yoshizawa S."/>
        </authorList>
    </citation>
    <scope>NUCLEOTIDE SEQUENCE [LARGE SCALE GENOMIC DNA]</scope>
    <source>
        <strain evidence="1 2">SK-8</strain>
    </source>
</reference>
<dbReference type="InterPro" id="IPR054207">
    <property type="entry name" value="DUF6913"/>
</dbReference>
<evidence type="ECO:0000313" key="2">
    <source>
        <dbReference type="Proteomes" id="UP000095552"/>
    </source>
</evidence>
<keyword evidence="2" id="KW-1185">Reference proteome</keyword>